<dbReference type="Gene3D" id="3.80.10.10">
    <property type="entry name" value="Ribonuclease Inhibitor"/>
    <property type="match status" value="1"/>
</dbReference>
<evidence type="ECO:0000259" key="1">
    <source>
        <dbReference type="Pfam" id="PF23056"/>
    </source>
</evidence>
<dbReference type="Pfam" id="PF23056">
    <property type="entry name" value="NTF2_MEX67"/>
    <property type="match status" value="1"/>
</dbReference>
<dbReference type="SUPFAM" id="SSF52058">
    <property type="entry name" value="L domain-like"/>
    <property type="match status" value="1"/>
</dbReference>
<dbReference type="Proteomes" id="UP000015354">
    <property type="component" value="Unassembled WGS sequence"/>
</dbReference>
<dbReference type="GO" id="GO:0016973">
    <property type="term" value="P:poly(A)+ mRNA export from nucleus"/>
    <property type="evidence" value="ECO:0007669"/>
    <property type="project" value="TreeGrafter"/>
</dbReference>
<dbReference type="OrthoDB" id="271226at2759"/>
<organism evidence="2 3">
    <name type="scientific">Strigomonas culicis</name>
    <dbReference type="NCBI Taxonomy" id="28005"/>
    <lineage>
        <taxon>Eukaryota</taxon>
        <taxon>Discoba</taxon>
        <taxon>Euglenozoa</taxon>
        <taxon>Kinetoplastea</taxon>
        <taxon>Metakinetoplastina</taxon>
        <taxon>Trypanosomatida</taxon>
        <taxon>Trypanosomatidae</taxon>
        <taxon>Strigomonadinae</taxon>
        <taxon>Strigomonas</taxon>
    </lineage>
</organism>
<feature type="domain" description="MEX67-like NTF2-like" evidence="1">
    <location>
        <begin position="101"/>
        <end position="324"/>
    </location>
</feature>
<dbReference type="InterPro" id="IPR057127">
    <property type="entry name" value="NTF2_MEX67"/>
</dbReference>
<dbReference type="InterPro" id="IPR032675">
    <property type="entry name" value="LRR_dom_sf"/>
</dbReference>
<keyword evidence="3" id="KW-1185">Reference proteome</keyword>
<dbReference type="EMBL" id="ATMH01000655">
    <property type="protein sequence ID" value="EPY36299.1"/>
    <property type="molecule type" value="Genomic_DNA"/>
</dbReference>
<comment type="caution">
    <text evidence="2">The sequence shown here is derived from an EMBL/GenBank/DDBJ whole genome shotgun (WGS) entry which is preliminary data.</text>
</comment>
<dbReference type="PANTHER" id="PTHR10662">
    <property type="entry name" value="NUCLEAR RNA EXPORT FACTOR"/>
    <property type="match status" value="1"/>
</dbReference>
<proteinExistence type="predicted"/>
<accession>S9V5E2</accession>
<dbReference type="AlphaFoldDB" id="S9V5E2"/>
<dbReference type="GO" id="GO:0003723">
    <property type="term" value="F:RNA binding"/>
    <property type="evidence" value="ECO:0007669"/>
    <property type="project" value="TreeGrafter"/>
</dbReference>
<name>S9V5E2_9TRYP</name>
<dbReference type="PANTHER" id="PTHR10662:SF22">
    <property type="entry name" value="NUCLEAR RNA EXPORT FACTOR 1"/>
    <property type="match status" value="1"/>
</dbReference>
<evidence type="ECO:0000313" key="2">
    <source>
        <dbReference type="EMBL" id="EPY36299.1"/>
    </source>
</evidence>
<sequence length="461" mass="50011">MAKAMEEEHIHVSTRALSLAGNAITDIHIAVELKKFVNLAEVDLSGNPVAQLEHYRNTFKKQLPWLLGLDRTALAVPPLGLPWPAFKNPAASDPQNDPSAYDDMQKHILQFVQQSILLTLEAEPGGGQASGVDAVSDHYALNASMTLSLTCPEAAVSTPLRTAGGGKGVARSNDVIREIVAFRLRQTEDNHNLVLGVKSQKVAMGRTQVCARLERWLYPKQFVASHLLHSSSSVVVLDNHGCGPDMVVGMVEPISVVTLHGVMLWRFRNAGPSSGGGNKTAQAPDLMDAVVMKRNFVRTLTVSTTEAGRWHIVNDMVTLSPFSGRPMEPEEQALVGAVETNVLLRDIHECNMLFSPATNVHRIMRYARTFKVPPPVVQVLCQNVRSDAELAVILDDVTGLGMDIFEGCASLVGSDPLLAVFVARLGNRYGITPDKGAEMVRQVGLNWDAVLQMALANPSTN</sequence>
<gene>
    <name evidence="2" type="ORF">STCU_00655</name>
</gene>
<dbReference type="GO" id="GO:0005634">
    <property type="term" value="C:nucleus"/>
    <property type="evidence" value="ECO:0007669"/>
    <property type="project" value="TreeGrafter"/>
</dbReference>
<reference evidence="2 3" key="1">
    <citation type="journal article" date="2013" name="PLoS ONE">
        <title>Predicting the Proteins of Angomonas deanei, Strigomonas culicis and Their Respective Endosymbionts Reveals New Aspects of the Trypanosomatidae Family.</title>
        <authorList>
            <person name="Motta M.C."/>
            <person name="Martins A.C."/>
            <person name="de Souza S.S."/>
            <person name="Catta-Preta C.M."/>
            <person name="Silva R."/>
            <person name="Klein C.C."/>
            <person name="de Almeida L.G."/>
            <person name="de Lima Cunha O."/>
            <person name="Ciapina L.P."/>
            <person name="Brocchi M."/>
            <person name="Colabardini A.C."/>
            <person name="de Araujo Lima B."/>
            <person name="Machado C.R."/>
            <person name="de Almeida Soares C.M."/>
            <person name="Probst C.M."/>
            <person name="de Menezes C.B."/>
            <person name="Thompson C.E."/>
            <person name="Bartholomeu D.C."/>
            <person name="Gradia D.F."/>
            <person name="Pavoni D.P."/>
            <person name="Grisard E.C."/>
            <person name="Fantinatti-Garboggini F."/>
            <person name="Marchini F.K."/>
            <person name="Rodrigues-Luiz G.F."/>
            <person name="Wagner G."/>
            <person name="Goldman G.H."/>
            <person name="Fietto J.L."/>
            <person name="Elias M.C."/>
            <person name="Goldman M.H."/>
            <person name="Sagot M.F."/>
            <person name="Pereira M."/>
            <person name="Stoco P.H."/>
            <person name="de Mendonca-Neto R.P."/>
            <person name="Teixeira S.M."/>
            <person name="Maciel T.E."/>
            <person name="de Oliveira Mendes T.A."/>
            <person name="Urmenyi T.P."/>
            <person name="de Souza W."/>
            <person name="Schenkman S."/>
            <person name="de Vasconcelos A.T."/>
        </authorList>
    </citation>
    <scope>NUCLEOTIDE SEQUENCE [LARGE SCALE GENOMIC DNA]</scope>
</reference>
<dbReference type="InterPro" id="IPR030217">
    <property type="entry name" value="NXF_fam"/>
</dbReference>
<protein>
    <submittedName>
        <fullName evidence="2">Nuclear RNA export factor 1/2</fullName>
    </submittedName>
</protein>
<evidence type="ECO:0000313" key="3">
    <source>
        <dbReference type="Proteomes" id="UP000015354"/>
    </source>
</evidence>